<evidence type="ECO:0000256" key="1">
    <source>
        <dbReference type="SAM" id="Phobius"/>
    </source>
</evidence>
<protein>
    <recommendedName>
        <fullName evidence="4">Transmembrane protein</fullName>
    </recommendedName>
</protein>
<organism evidence="2 3">
    <name type="scientific">Pigmentiphaga aceris</name>
    <dbReference type="NCBI Taxonomy" id="1940612"/>
    <lineage>
        <taxon>Bacteria</taxon>
        <taxon>Pseudomonadati</taxon>
        <taxon>Pseudomonadota</taxon>
        <taxon>Betaproteobacteria</taxon>
        <taxon>Burkholderiales</taxon>
        <taxon>Alcaligenaceae</taxon>
        <taxon>Pigmentiphaga</taxon>
    </lineage>
</organism>
<proteinExistence type="predicted"/>
<feature type="transmembrane region" description="Helical" evidence="1">
    <location>
        <begin position="113"/>
        <end position="135"/>
    </location>
</feature>
<dbReference type="AlphaFoldDB" id="A0A5C0ATV8"/>
<dbReference type="Proteomes" id="UP000325161">
    <property type="component" value="Chromosome"/>
</dbReference>
<evidence type="ECO:0000313" key="2">
    <source>
        <dbReference type="EMBL" id="QEI04410.1"/>
    </source>
</evidence>
<dbReference type="EMBL" id="CP043046">
    <property type="protein sequence ID" value="QEI04410.1"/>
    <property type="molecule type" value="Genomic_DNA"/>
</dbReference>
<name>A0A5C0ATV8_9BURK</name>
<keyword evidence="1" id="KW-0812">Transmembrane</keyword>
<dbReference type="KEGG" id="pacr:FXN63_00080"/>
<feature type="transmembrane region" description="Helical" evidence="1">
    <location>
        <begin position="9"/>
        <end position="29"/>
    </location>
</feature>
<dbReference type="RefSeq" id="WP_148811678.1">
    <property type="nucleotide sequence ID" value="NZ_CP043046.1"/>
</dbReference>
<evidence type="ECO:0008006" key="4">
    <source>
        <dbReference type="Google" id="ProtNLM"/>
    </source>
</evidence>
<sequence>MTHIRYFKCAIWLPAILLSILLIVDARYFSPPLTGGVEQYVLLYALGFGLPAYVAFAWCASRMVGGKSGPALVRLAWWAPVMFVPFYAAPWLLYGLGGLLSGRSSGVGMMFMWLAYLPYVLGLGYMFSGFTVLGYKTIASRSYLGNKV</sequence>
<feature type="transmembrane region" description="Helical" evidence="1">
    <location>
        <begin position="72"/>
        <end position="93"/>
    </location>
</feature>
<evidence type="ECO:0000313" key="3">
    <source>
        <dbReference type="Proteomes" id="UP000325161"/>
    </source>
</evidence>
<keyword evidence="1" id="KW-0472">Membrane</keyword>
<gene>
    <name evidence="2" type="ORF">FXN63_00080</name>
</gene>
<keyword evidence="1" id="KW-1133">Transmembrane helix</keyword>
<keyword evidence="3" id="KW-1185">Reference proteome</keyword>
<feature type="transmembrane region" description="Helical" evidence="1">
    <location>
        <begin position="41"/>
        <end position="60"/>
    </location>
</feature>
<reference evidence="2 3" key="1">
    <citation type="submission" date="2019-08" db="EMBL/GenBank/DDBJ databases">
        <title>Amphibian skin-associated Pigmentiphaga: genome sequence and occurrence across geography and hosts.</title>
        <authorList>
            <person name="Bletz M.C."/>
            <person name="Bunk B."/>
            <person name="Sproeer C."/>
            <person name="Biwer P."/>
            <person name="Reiter S."/>
            <person name="Rabemananjara F.C.E."/>
            <person name="Schulz S."/>
            <person name="Overmann J."/>
            <person name="Vences M."/>
        </authorList>
    </citation>
    <scope>NUCLEOTIDE SEQUENCE [LARGE SCALE GENOMIC DNA]</scope>
    <source>
        <strain evidence="2 3">Mada1488</strain>
    </source>
</reference>
<accession>A0A5C0ATV8</accession>